<dbReference type="PANTHER" id="PTHR34071:SF2">
    <property type="entry name" value="FLAVIN-NUCLEOTIDE-BINDING PROTEIN"/>
    <property type="match status" value="1"/>
</dbReference>
<accession>C7N852</accession>
<protein>
    <submittedName>
        <fullName evidence="1">Predicted flavin-nucleotide-binding protein</fullName>
    </submittedName>
</protein>
<dbReference type="Pfam" id="PF12900">
    <property type="entry name" value="Pyridox_ox_2"/>
    <property type="match status" value="1"/>
</dbReference>
<dbReference type="KEGG" id="shi:Shel_20760"/>
<dbReference type="RefSeq" id="WP_012799187.1">
    <property type="nucleotide sequence ID" value="NC_013165.1"/>
</dbReference>
<dbReference type="EMBL" id="CP001684">
    <property type="protein sequence ID" value="ACV23087.1"/>
    <property type="molecule type" value="Genomic_DNA"/>
</dbReference>
<name>C7N852_SLAHD</name>
<dbReference type="STRING" id="471855.Shel_20760"/>
<dbReference type="InterPro" id="IPR012349">
    <property type="entry name" value="Split_barrel_FMN-bd"/>
</dbReference>
<dbReference type="HOGENOM" id="CLU_067890_2_2_11"/>
<reference evidence="1 2" key="1">
    <citation type="journal article" date="2009" name="Stand. Genomic Sci.">
        <title>Complete genome sequence of Slackia heliotrinireducens type strain (RHS 1).</title>
        <authorList>
            <person name="Pukall R."/>
            <person name="Lapidus A."/>
            <person name="Nolan M."/>
            <person name="Copeland A."/>
            <person name="Glavina Del Rio T."/>
            <person name="Lucas S."/>
            <person name="Chen F."/>
            <person name="Tice H."/>
            <person name="Cheng J.F."/>
            <person name="Chertkov O."/>
            <person name="Bruce D."/>
            <person name="Goodwin L."/>
            <person name="Kuske C."/>
            <person name="Brettin T."/>
            <person name="Detter J.C."/>
            <person name="Han C."/>
            <person name="Pitluck S."/>
            <person name="Pati A."/>
            <person name="Mavrommatis K."/>
            <person name="Ivanova N."/>
            <person name="Ovchinnikova G."/>
            <person name="Chen A."/>
            <person name="Palaniappan K."/>
            <person name="Schneider S."/>
            <person name="Rohde M."/>
            <person name="Chain P."/>
            <person name="D'haeseleer P."/>
            <person name="Goker M."/>
            <person name="Bristow J."/>
            <person name="Eisen J.A."/>
            <person name="Markowitz V."/>
            <person name="Kyrpides N.C."/>
            <person name="Klenk H.P."/>
            <person name="Hugenholtz P."/>
        </authorList>
    </citation>
    <scope>NUCLEOTIDE SEQUENCE [LARGE SCALE GENOMIC DNA]</scope>
    <source>
        <strain evidence="2">ATCC 29202 / DSM 20476 / NCTC 11029 / RHS 1</strain>
    </source>
</reference>
<dbReference type="Proteomes" id="UP000002026">
    <property type="component" value="Chromosome"/>
</dbReference>
<evidence type="ECO:0000313" key="2">
    <source>
        <dbReference type="Proteomes" id="UP000002026"/>
    </source>
</evidence>
<dbReference type="eggNOG" id="COG3467">
    <property type="taxonomic scope" value="Bacteria"/>
</dbReference>
<organism evidence="1 2">
    <name type="scientific">Slackia heliotrinireducens (strain ATCC 29202 / DSM 20476 / NCTC 11029 / RHS 1)</name>
    <name type="common">Peptococcus heliotrinreducens</name>
    <dbReference type="NCBI Taxonomy" id="471855"/>
    <lineage>
        <taxon>Bacteria</taxon>
        <taxon>Bacillati</taxon>
        <taxon>Actinomycetota</taxon>
        <taxon>Coriobacteriia</taxon>
        <taxon>Eggerthellales</taxon>
        <taxon>Eggerthellaceae</taxon>
        <taxon>Slackia</taxon>
    </lineage>
</organism>
<evidence type="ECO:0000313" key="1">
    <source>
        <dbReference type="EMBL" id="ACV23087.1"/>
    </source>
</evidence>
<dbReference type="Gene3D" id="2.30.110.10">
    <property type="entry name" value="Electron Transport, Fmn-binding Protein, Chain A"/>
    <property type="match status" value="1"/>
</dbReference>
<dbReference type="SUPFAM" id="SSF50475">
    <property type="entry name" value="FMN-binding split barrel"/>
    <property type="match status" value="1"/>
</dbReference>
<keyword evidence="2" id="KW-1185">Reference proteome</keyword>
<proteinExistence type="predicted"/>
<dbReference type="AlphaFoldDB" id="C7N852"/>
<sequence>MFRKQRRPRQALTEEESIEILNRHGVGVLSLNGDEGYPYGVPISYYYDDGALYFHGGRRGHKADSIAANPKASLTVIDHSETYAEEYANNYCSIIAFGKVEVIDDPDEKLARLLAFTLKFVPENPEHTEEVVAKDVRGVTVFKFTIEHLTGKVGKYTDRAQSAMKRD</sequence>
<gene>
    <name evidence="1" type="ordered locus">Shel_20760</name>
</gene>
<dbReference type="PANTHER" id="PTHR34071">
    <property type="entry name" value="5-NITROIMIDAZOLE ANTIBIOTICS RESISTANCE PROTEIN, NIMA-FAMILY-RELATED PROTEIN-RELATED"/>
    <property type="match status" value="1"/>
</dbReference>
<dbReference type="InterPro" id="IPR024747">
    <property type="entry name" value="Pyridox_Oxase-rel"/>
</dbReference>